<dbReference type="RefSeq" id="WP_311802388.1">
    <property type="nucleotide sequence ID" value="NZ_JARQCN010000003.1"/>
</dbReference>
<accession>A0AAP5PDB8</accession>
<feature type="chain" id="PRO_5042945618" description="WxL domain-containing protein" evidence="1">
    <location>
        <begin position="40"/>
        <end position="1009"/>
    </location>
</feature>
<comment type="caution">
    <text evidence="2">The sequence shown here is derived from an EMBL/GenBank/DDBJ whole genome shotgun (WGS) entry which is preliminary data.</text>
</comment>
<sequence>MANVKNLLKKSTNLGANALLLVSTLLPTLSVFSAQTVHATTQAPSTGGQALQPTVYDNYDTGAHNWSDSSLTNVVRDSSKWSALGTTQISGNWFNLTQNKKNQAGYGIFNASMDMSQTTSISGMFRTQIINPAAGNDFNLAGDAVGFILTPTNKAQINANSSKPSSNNRPVNFPTGAGLGIGGLPGSVFVGRDLYYNASSGLADDPTQDIDGANQWFGQSPSPIYATVIRTTYDSKNNQILATPGTLYDQGAGNLIPDPVGTYNNGSKYPIDKWGGKSYYSAGSAAEILQGTLGKQTEDERVTMTWTPDSAGATTATISGTLTYVAQACNSDGSINTGAGSATVSQKLVLPRSMSIGVVGGTGSNYGNISFSNNTSNITGYRGTTNAQVNYINATTGKKIATYPTSTITANVGDRLAIGAASSVAGLPGKYTYSAPAVPTGYTAQSKVTFGGSFDANGVLSEDVDSTKDPNDSTNSTGGLTMINYDAEGANNPNEINIYYTPKSITSHIYQALSAGSPGSYTLTDSQLKTLGGADFSGFASSTGSIGWAGVNPGLGTQVSGTDTSGLNSSVPINVSGITDGAYTYPSLTTPTGYVIDKIYYQNVDNTWASYSGQAGWTQLQSDHPNMNGGTNAILVTYAKMESGTVHFLYNPEISPGVDDSGLPSDNPEIAGKRPPGLPSDYAMSGQFGAHYPFEASNINNALTPGYYTYQVYYSAEGLNSDTPGDVSAQAKLDIFATQSGVSDWAHMGFIDSSNDINVMISPISQKINVKYVVDDDPNATVPDQSTLSTQKTNATISPSLITKSDTAVNAALAGSSYIVGSVTAPDGTVYSASPDGSASAMVNAMNGTKYVLPGGESVASYDGANDYIVHLVDAGTLEMSAPDTIDFGTHPISGATQNLTGNLDQAVEVTDTRSSANLSSWTLSVAETSPLQDVSGKISQTFSGLMSFNNSTLTDQPLVVQTHSNPSTGEVTTVVSKNSSAFQLQAPESLQRQADYQGQLTWTLTTAP</sequence>
<name>A0AAP5PDB8_9LACT</name>
<reference evidence="2" key="1">
    <citation type="submission" date="2023-03" db="EMBL/GenBank/DDBJ databases">
        <authorList>
            <person name="Shen W."/>
            <person name="Cai J."/>
        </authorList>
    </citation>
    <scope>NUCLEOTIDE SEQUENCE</scope>
    <source>
        <strain evidence="2">Y37</strain>
    </source>
</reference>
<organism evidence="2 3">
    <name type="scientific">Lactococcus lactis</name>
    <dbReference type="NCBI Taxonomy" id="1358"/>
    <lineage>
        <taxon>Bacteria</taxon>
        <taxon>Bacillati</taxon>
        <taxon>Bacillota</taxon>
        <taxon>Bacilli</taxon>
        <taxon>Lactobacillales</taxon>
        <taxon>Streptococcaceae</taxon>
        <taxon>Lactococcus</taxon>
    </lineage>
</organism>
<dbReference type="EMBL" id="JARQDL010000005">
    <property type="protein sequence ID" value="MDT2945679.1"/>
    <property type="molecule type" value="Genomic_DNA"/>
</dbReference>
<evidence type="ECO:0000313" key="2">
    <source>
        <dbReference type="EMBL" id="MDT2945679.1"/>
    </source>
</evidence>
<evidence type="ECO:0000256" key="1">
    <source>
        <dbReference type="SAM" id="SignalP"/>
    </source>
</evidence>
<gene>
    <name evidence="2" type="ORF">P7I04_06440</name>
</gene>
<dbReference type="Proteomes" id="UP001250218">
    <property type="component" value="Unassembled WGS sequence"/>
</dbReference>
<proteinExistence type="predicted"/>
<keyword evidence="1" id="KW-0732">Signal</keyword>
<evidence type="ECO:0000313" key="3">
    <source>
        <dbReference type="Proteomes" id="UP001250218"/>
    </source>
</evidence>
<dbReference type="AlphaFoldDB" id="A0AAP5PDB8"/>
<feature type="signal peptide" evidence="1">
    <location>
        <begin position="1"/>
        <end position="39"/>
    </location>
</feature>
<dbReference type="Gene3D" id="2.60.120.200">
    <property type="match status" value="1"/>
</dbReference>
<protein>
    <recommendedName>
        <fullName evidence="4">WxL domain-containing protein</fullName>
    </recommendedName>
</protein>
<evidence type="ECO:0008006" key="4">
    <source>
        <dbReference type="Google" id="ProtNLM"/>
    </source>
</evidence>